<evidence type="ECO:0000313" key="1">
    <source>
        <dbReference type="EMBL" id="XAH75925.1"/>
    </source>
</evidence>
<evidence type="ECO:0000313" key="2">
    <source>
        <dbReference type="Proteomes" id="UP001451571"/>
    </source>
</evidence>
<keyword evidence="2" id="KW-1185">Reference proteome</keyword>
<accession>A0ABZ3F1B4</accession>
<protein>
    <submittedName>
        <fullName evidence="1">Uncharacterized protein</fullName>
    </submittedName>
</protein>
<dbReference type="RefSeq" id="WP_342759501.1">
    <property type="nucleotide sequence ID" value="NZ_CP146256.1"/>
</dbReference>
<dbReference type="EMBL" id="CP146256">
    <property type="protein sequence ID" value="XAH75925.1"/>
    <property type="molecule type" value="Genomic_DNA"/>
</dbReference>
<dbReference type="Proteomes" id="UP001451571">
    <property type="component" value="Chromosome"/>
</dbReference>
<sequence length="62" mass="7152">MIGTIMIDSDLNRIRDILNNMTPKEFDNMLEDCGINETKPSHESDYVLCMLGELTIREETEC</sequence>
<gene>
    <name evidence="1" type="ORF">V6984_09260</name>
</gene>
<reference evidence="1 2" key="1">
    <citation type="submission" date="2024-02" db="EMBL/GenBank/DDBJ databases">
        <title>Bacterial strain from lacustrine sediment.</title>
        <authorList>
            <person name="Petit C."/>
            <person name="Fadhlaoui K."/>
        </authorList>
    </citation>
    <scope>NUCLEOTIDE SEQUENCE [LARGE SCALE GENOMIC DNA]</scope>
    <source>
        <strain evidence="1 2">IPX-CK</strain>
    </source>
</reference>
<name>A0ABZ3F1B4_9FIRM</name>
<proteinExistence type="predicted"/>
<organism evidence="1 2">
    <name type="scientific">Kineothrix sedimenti</name>
    <dbReference type="NCBI Taxonomy" id="3123317"/>
    <lineage>
        <taxon>Bacteria</taxon>
        <taxon>Bacillati</taxon>
        <taxon>Bacillota</taxon>
        <taxon>Clostridia</taxon>
        <taxon>Lachnospirales</taxon>
        <taxon>Lachnospiraceae</taxon>
        <taxon>Kineothrix</taxon>
    </lineage>
</organism>